<keyword evidence="4" id="KW-1185">Reference proteome</keyword>
<feature type="compositionally biased region" description="Basic and acidic residues" evidence="1">
    <location>
        <begin position="21"/>
        <end position="37"/>
    </location>
</feature>
<proteinExistence type="predicted"/>
<organism evidence="3 4">
    <name type="scientific">Phytophthora cactorum</name>
    <dbReference type="NCBI Taxonomy" id="29920"/>
    <lineage>
        <taxon>Eukaryota</taxon>
        <taxon>Sar</taxon>
        <taxon>Stramenopiles</taxon>
        <taxon>Oomycota</taxon>
        <taxon>Peronosporomycetes</taxon>
        <taxon>Peronosporales</taxon>
        <taxon>Peronosporaceae</taxon>
        <taxon>Phytophthora</taxon>
    </lineage>
</organism>
<name>A0A329SVH0_9STRA</name>
<dbReference type="VEuPathDB" id="FungiDB:PC110_g2942"/>
<feature type="compositionally biased region" description="Basic and acidic residues" evidence="1">
    <location>
        <begin position="1"/>
        <end position="11"/>
    </location>
</feature>
<dbReference type="EMBL" id="MJFZ01000040">
    <property type="protein sequence ID" value="RAW40867.1"/>
    <property type="molecule type" value="Genomic_DNA"/>
</dbReference>
<reference evidence="3 4" key="1">
    <citation type="submission" date="2018-01" db="EMBL/GenBank/DDBJ databases">
        <title>Draft genome of the strawberry crown rot pathogen Phytophthora cactorum.</title>
        <authorList>
            <person name="Armitage A.D."/>
            <person name="Lysoe E."/>
            <person name="Nellist C.F."/>
            <person name="Harrison R.J."/>
            <person name="Brurberg M.B."/>
        </authorList>
    </citation>
    <scope>NUCLEOTIDE SEQUENCE [LARGE SCALE GENOMIC DNA]</scope>
    <source>
        <strain evidence="3 4">10300</strain>
    </source>
</reference>
<evidence type="ECO:0000313" key="2">
    <source>
        <dbReference type="EMBL" id="KAG2954461.1"/>
    </source>
</evidence>
<protein>
    <submittedName>
        <fullName evidence="3">Uncharacterized protein</fullName>
    </submittedName>
</protein>
<dbReference type="OrthoDB" id="95087at2759"/>
<gene>
    <name evidence="3" type="ORF">PC110_g2942</name>
    <name evidence="2" type="ORF">PC117_g1189</name>
</gene>
<reference evidence="2" key="2">
    <citation type="submission" date="2018-10" db="EMBL/GenBank/DDBJ databases">
        <title>Effector identification in a new, highly contiguous assembly of the strawberry crown rot pathogen Phytophthora cactorum.</title>
        <authorList>
            <person name="Armitage A.D."/>
            <person name="Nellist C.F."/>
            <person name="Bates H."/>
            <person name="Vickerstaff R.J."/>
            <person name="Harrison R.J."/>
        </authorList>
    </citation>
    <scope>NUCLEOTIDE SEQUENCE</scope>
    <source>
        <strain evidence="2">4040</strain>
    </source>
</reference>
<feature type="region of interest" description="Disordered" evidence="1">
    <location>
        <begin position="1"/>
        <end position="44"/>
    </location>
</feature>
<comment type="caution">
    <text evidence="3">The sequence shown here is derived from an EMBL/GenBank/DDBJ whole genome shotgun (WGS) entry which is preliminary data.</text>
</comment>
<dbReference type="AlphaFoldDB" id="A0A329SVH0"/>
<accession>A0A329SVH0</accession>
<evidence type="ECO:0000313" key="4">
    <source>
        <dbReference type="Proteomes" id="UP000251314"/>
    </source>
</evidence>
<sequence length="163" mass="18986">MAKEGQAVEKPRRSRNQNDALRWKERAAVPQRSDGETVNHQINGNADDELSEVATISLFQPGSRVWLYMKRVKAGLNKKLAHRWHGPCRVKQKVEEYAYVMELSDRSGYRSYLVVHESRLTDVSEFKDRPRTRLAQDSHVFTVMRISYWRIAGNLTDLWAKGR</sequence>
<evidence type="ECO:0000256" key="1">
    <source>
        <dbReference type="SAM" id="MobiDB-lite"/>
    </source>
</evidence>
<dbReference type="EMBL" id="RCMK01000013">
    <property type="protein sequence ID" value="KAG2954461.1"/>
    <property type="molecule type" value="Genomic_DNA"/>
</dbReference>
<evidence type="ECO:0000313" key="3">
    <source>
        <dbReference type="EMBL" id="RAW40867.1"/>
    </source>
</evidence>
<dbReference type="Proteomes" id="UP000736787">
    <property type="component" value="Unassembled WGS sequence"/>
</dbReference>
<dbReference type="Proteomes" id="UP000251314">
    <property type="component" value="Unassembled WGS sequence"/>
</dbReference>